<evidence type="ECO:0000256" key="5">
    <source>
        <dbReference type="SAM" id="MobiDB-lite"/>
    </source>
</evidence>
<keyword evidence="8" id="KW-1185">Reference proteome</keyword>
<evidence type="ECO:0000256" key="3">
    <source>
        <dbReference type="ARBA" id="ARBA00022840"/>
    </source>
</evidence>
<evidence type="ECO:0000259" key="6">
    <source>
        <dbReference type="PROSITE" id="PS50979"/>
    </source>
</evidence>
<evidence type="ECO:0000256" key="2">
    <source>
        <dbReference type="ARBA" id="ARBA00022741"/>
    </source>
</evidence>
<sequence length="164" mass="18282">MCCYPWIHLSINHVHFTLSLPVVQCDRRPNLAQESRSLLKFSRGFIQLPSSFPSITKPCASRSESGPHSIRTTTSTRHHQTELARVTSPSGTQLDPEPSPTPSTSTRPRCGVICRYSTVYDTHEKTFDKILIANRGEIACRVMKTCKKMGINTVAIHSDVDTNA</sequence>
<dbReference type="GO" id="GO:0004658">
    <property type="term" value="F:propionyl-CoA carboxylase activity"/>
    <property type="evidence" value="ECO:0007669"/>
    <property type="project" value="TreeGrafter"/>
</dbReference>
<keyword evidence="3" id="KW-0067">ATP-binding</keyword>
<dbReference type="Proteomes" id="UP001059041">
    <property type="component" value="Unassembled WGS sequence"/>
</dbReference>
<evidence type="ECO:0000256" key="4">
    <source>
        <dbReference type="ARBA" id="ARBA00023267"/>
    </source>
</evidence>
<proteinExistence type="predicted"/>
<dbReference type="Pfam" id="PF00289">
    <property type="entry name" value="Biotin_carb_N"/>
    <property type="match status" value="1"/>
</dbReference>
<dbReference type="InterPro" id="IPR016185">
    <property type="entry name" value="PreATP-grasp_dom_sf"/>
</dbReference>
<dbReference type="InterPro" id="IPR011764">
    <property type="entry name" value="Biotin_carboxylation_dom"/>
</dbReference>
<keyword evidence="2" id="KW-0547">Nucleotide-binding</keyword>
<feature type="region of interest" description="Disordered" evidence="5">
    <location>
        <begin position="56"/>
        <end position="108"/>
    </location>
</feature>
<dbReference type="PANTHER" id="PTHR18866:SF33">
    <property type="entry name" value="METHYLCROTONOYL-COA CARBOXYLASE SUBUNIT ALPHA, MITOCHONDRIAL-RELATED"/>
    <property type="match status" value="1"/>
</dbReference>
<name>A0A9W7T6D8_TRIRA</name>
<protein>
    <submittedName>
        <fullName evidence="7">Propionyl-CoA carboxylase alpha chain</fullName>
    </submittedName>
</protein>
<dbReference type="SUPFAM" id="SSF52440">
    <property type="entry name" value="PreATP-grasp domain"/>
    <property type="match status" value="1"/>
</dbReference>
<gene>
    <name evidence="7" type="ORF">IRJ41_001041</name>
</gene>
<dbReference type="Gene3D" id="3.40.50.20">
    <property type="match status" value="1"/>
</dbReference>
<evidence type="ECO:0000313" key="7">
    <source>
        <dbReference type="EMBL" id="KAI7790539.1"/>
    </source>
</evidence>
<dbReference type="InterPro" id="IPR050856">
    <property type="entry name" value="Biotin_carboxylase_complex"/>
</dbReference>
<reference evidence="7" key="1">
    <citation type="submission" date="2021-02" db="EMBL/GenBank/DDBJ databases">
        <title>Comparative genomics reveals that relaxation of natural selection precedes convergent phenotypic evolution of cavefish.</title>
        <authorList>
            <person name="Peng Z."/>
        </authorList>
    </citation>
    <scope>NUCLEOTIDE SEQUENCE</scope>
    <source>
        <tissue evidence="7">Muscle</tissue>
    </source>
</reference>
<feature type="non-terminal residue" evidence="7">
    <location>
        <position position="164"/>
    </location>
</feature>
<evidence type="ECO:0000256" key="1">
    <source>
        <dbReference type="ARBA" id="ARBA00022598"/>
    </source>
</evidence>
<dbReference type="PROSITE" id="PS50979">
    <property type="entry name" value="BC"/>
    <property type="match status" value="1"/>
</dbReference>
<dbReference type="AlphaFoldDB" id="A0A9W7T6D8"/>
<comment type="caution">
    <text evidence="7">The sequence shown here is derived from an EMBL/GenBank/DDBJ whole genome shotgun (WGS) entry which is preliminary data.</text>
</comment>
<feature type="domain" description="Biotin carboxylation" evidence="6">
    <location>
        <begin position="126"/>
        <end position="164"/>
    </location>
</feature>
<accession>A0A9W7T6D8</accession>
<dbReference type="GO" id="GO:0005524">
    <property type="term" value="F:ATP binding"/>
    <property type="evidence" value="ECO:0007669"/>
    <property type="project" value="UniProtKB-KW"/>
</dbReference>
<dbReference type="GO" id="GO:0005739">
    <property type="term" value="C:mitochondrion"/>
    <property type="evidence" value="ECO:0007669"/>
    <property type="project" value="TreeGrafter"/>
</dbReference>
<keyword evidence="1" id="KW-0436">Ligase</keyword>
<dbReference type="InterPro" id="IPR005481">
    <property type="entry name" value="BC-like_N"/>
</dbReference>
<keyword evidence="4" id="KW-0092">Biotin</keyword>
<dbReference type="EMBL" id="JAFHDT010000086">
    <property type="protein sequence ID" value="KAI7790539.1"/>
    <property type="molecule type" value="Genomic_DNA"/>
</dbReference>
<organism evidence="7 8">
    <name type="scientific">Triplophysa rosa</name>
    <name type="common">Cave loach</name>
    <dbReference type="NCBI Taxonomy" id="992332"/>
    <lineage>
        <taxon>Eukaryota</taxon>
        <taxon>Metazoa</taxon>
        <taxon>Chordata</taxon>
        <taxon>Craniata</taxon>
        <taxon>Vertebrata</taxon>
        <taxon>Euteleostomi</taxon>
        <taxon>Actinopterygii</taxon>
        <taxon>Neopterygii</taxon>
        <taxon>Teleostei</taxon>
        <taxon>Ostariophysi</taxon>
        <taxon>Cypriniformes</taxon>
        <taxon>Nemacheilidae</taxon>
        <taxon>Triplophysa</taxon>
    </lineage>
</organism>
<dbReference type="PANTHER" id="PTHR18866">
    <property type="entry name" value="CARBOXYLASE:PYRUVATE/ACETYL-COA/PROPIONYL-COA CARBOXYLASE"/>
    <property type="match status" value="1"/>
</dbReference>
<evidence type="ECO:0000313" key="8">
    <source>
        <dbReference type="Proteomes" id="UP001059041"/>
    </source>
</evidence>